<protein>
    <recommendedName>
        <fullName evidence="7">Penicillin-binding protein 2</fullName>
    </recommendedName>
</protein>
<dbReference type="EMBL" id="PFAG01000013">
    <property type="protein sequence ID" value="PIR98525.1"/>
    <property type="molecule type" value="Genomic_DNA"/>
</dbReference>
<organism evidence="5 6">
    <name type="scientific">Candidatus Colwellbacteria bacterium CG10_big_fil_rev_8_21_14_0_10_41_28</name>
    <dbReference type="NCBI Taxonomy" id="1974539"/>
    <lineage>
        <taxon>Bacteria</taxon>
        <taxon>Candidatus Colwelliibacteriota</taxon>
    </lineage>
</organism>
<evidence type="ECO:0000259" key="3">
    <source>
        <dbReference type="Pfam" id="PF00905"/>
    </source>
</evidence>
<dbReference type="PANTHER" id="PTHR30627">
    <property type="entry name" value="PEPTIDOGLYCAN D,D-TRANSPEPTIDASE"/>
    <property type="match status" value="1"/>
</dbReference>
<dbReference type="Proteomes" id="UP000230776">
    <property type="component" value="Unassembled WGS sequence"/>
</dbReference>
<dbReference type="SUPFAM" id="SSF56519">
    <property type="entry name" value="Penicillin binding protein dimerisation domain"/>
    <property type="match status" value="1"/>
</dbReference>
<dbReference type="InterPro" id="IPR036138">
    <property type="entry name" value="PBP_dimer_sf"/>
</dbReference>
<proteinExistence type="predicted"/>
<dbReference type="InterPro" id="IPR012338">
    <property type="entry name" value="Beta-lactam/transpept-like"/>
</dbReference>
<evidence type="ECO:0000313" key="6">
    <source>
        <dbReference type="Proteomes" id="UP000230776"/>
    </source>
</evidence>
<dbReference type="GO" id="GO:0008658">
    <property type="term" value="F:penicillin binding"/>
    <property type="evidence" value="ECO:0007669"/>
    <property type="project" value="InterPro"/>
</dbReference>
<feature type="domain" description="Penicillin-binding protein transpeptidase" evidence="3">
    <location>
        <begin position="231"/>
        <end position="516"/>
    </location>
</feature>
<dbReference type="GO" id="GO:0071555">
    <property type="term" value="P:cell wall organization"/>
    <property type="evidence" value="ECO:0007669"/>
    <property type="project" value="TreeGrafter"/>
</dbReference>
<keyword evidence="2" id="KW-0472">Membrane</keyword>
<reference evidence="6" key="1">
    <citation type="submission" date="2017-09" db="EMBL/GenBank/DDBJ databases">
        <title>Depth-based differentiation of microbial function through sediment-hosted aquifers and enrichment of novel symbionts in the deep terrestrial subsurface.</title>
        <authorList>
            <person name="Probst A.J."/>
            <person name="Ladd B."/>
            <person name="Jarett J.K."/>
            <person name="Geller-Mcgrath D.E."/>
            <person name="Sieber C.M.K."/>
            <person name="Emerson J.B."/>
            <person name="Anantharaman K."/>
            <person name="Thomas B.C."/>
            <person name="Malmstrom R."/>
            <person name="Stieglmeier M."/>
            <person name="Klingl A."/>
            <person name="Woyke T."/>
            <person name="Ryan C.M."/>
            <person name="Banfield J.F."/>
        </authorList>
    </citation>
    <scope>NUCLEOTIDE SEQUENCE [LARGE SCALE GENOMIC DNA]</scope>
</reference>
<sequence length="544" mass="59672">MGSRITILVGLFALLYAVLGFRFYDVQIREGSYYEAQASSIHTLGGFLIPKRGDIYFTDKDGGKIHAAINKDYPVVYAVPDEVEDPESAASLLFEILGESKEVLLERLEKENDPYEPLHKEPTDEMAEKVESLGIEGVYVGSAKSRFYPRETTGSHIVGYVSENESVWLGKYGIESYYNQLLGGIAGESEGDKLINPKNGKNIQLTIDTHIQNRAETIIKDLVEDWNGSGGLAMVSDPETGKILAMASYPTFDPNNYGQYDVGVFLNPAVQAIYEPGSIFKVITMVSALDDGAVHPEDTFYDSGELTLNAHTIHNWDLKSHGTVTMSNILEKSLNTGAAYVQRQLGNEKFYNYLNKFGLNDKTDIDLPGEVQGSLLPLEVDIRDINYATASFGQGISVTPIGLLQALGAVANGGELMRPYVNADNKPQKIRRVISEKASEQVTEMLISAVDKAYVAKIEGYSVAGKTGTAQVPDINGRGGYTDDVINTYIGYAPAKDPKFVIFIRLEKPAGAPLAGLTVVPAFRELAEFVINYYQIPPDRIDIE</sequence>
<dbReference type="GO" id="GO:0005886">
    <property type="term" value="C:plasma membrane"/>
    <property type="evidence" value="ECO:0007669"/>
    <property type="project" value="TreeGrafter"/>
</dbReference>
<dbReference type="InterPro" id="IPR005311">
    <property type="entry name" value="PBP_dimer"/>
</dbReference>
<evidence type="ECO:0000259" key="4">
    <source>
        <dbReference type="Pfam" id="PF03717"/>
    </source>
</evidence>
<dbReference type="Gene3D" id="3.90.1310.10">
    <property type="entry name" value="Penicillin-binding protein 2a (Domain 2)"/>
    <property type="match status" value="1"/>
</dbReference>
<gene>
    <name evidence="5" type="ORF">COT88_01130</name>
</gene>
<dbReference type="AlphaFoldDB" id="A0A2H0VHD5"/>
<dbReference type="SUPFAM" id="SSF56601">
    <property type="entry name" value="beta-lactamase/transpeptidase-like"/>
    <property type="match status" value="1"/>
</dbReference>
<dbReference type="PANTHER" id="PTHR30627:SF1">
    <property type="entry name" value="PEPTIDOGLYCAN D,D-TRANSPEPTIDASE FTSI"/>
    <property type="match status" value="1"/>
</dbReference>
<evidence type="ECO:0000313" key="5">
    <source>
        <dbReference type="EMBL" id="PIR98525.1"/>
    </source>
</evidence>
<name>A0A2H0VHD5_9BACT</name>
<evidence type="ECO:0000256" key="1">
    <source>
        <dbReference type="ARBA" id="ARBA00004370"/>
    </source>
</evidence>
<feature type="domain" description="Penicillin-binding protein dimerisation" evidence="4">
    <location>
        <begin position="50"/>
        <end position="190"/>
    </location>
</feature>
<dbReference type="Gene3D" id="3.40.710.10">
    <property type="entry name" value="DD-peptidase/beta-lactamase superfamily"/>
    <property type="match status" value="1"/>
</dbReference>
<accession>A0A2H0VHD5</accession>
<dbReference type="Pfam" id="PF00905">
    <property type="entry name" value="Transpeptidase"/>
    <property type="match status" value="1"/>
</dbReference>
<comment type="subcellular location">
    <subcellularLocation>
        <location evidence="1">Membrane</location>
    </subcellularLocation>
</comment>
<dbReference type="InterPro" id="IPR001460">
    <property type="entry name" value="PCN-bd_Tpept"/>
</dbReference>
<evidence type="ECO:0008006" key="7">
    <source>
        <dbReference type="Google" id="ProtNLM"/>
    </source>
</evidence>
<dbReference type="Pfam" id="PF03717">
    <property type="entry name" value="PBP_dimer"/>
    <property type="match status" value="1"/>
</dbReference>
<dbReference type="InterPro" id="IPR050515">
    <property type="entry name" value="Beta-lactam/transpept"/>
</dbReference>
<dbReference type="Gene3D" id="3.30.450.330">
    <property type="match status" value="1"/>
</dbReference>
<evidence type="ECO:0000256" key="2">
    <source>
        <dbReference type="ARBA" id="ARBA00023136"/>
    </source>
</evidence>
<comment type="caution">
    <text evidence="5">The sequence shown here is derived from an EMBL/GenBank/DDBJ whole genome shotgun (WGS) entry which is preliminary data.</text>
</comment>